<reference evidence="2 3" key="2">
    <citation type="submission" date="2023-06" db="EMBL/GenBank/DDBJ databases">
        <title>Identification and characterization of horizontal gene transfer across gut microbiota members of farm animals based on homology search.</title>
        <authorList>
            <person name="Schwarzerova J."/>
            <person name="Nykrynova M."/>
            <person name="Jureckova K."/>
            <person name="Cejkova D."/>
            <person name="Rychlik I."/>
        </authorList>
    </citation>
    <scope>NUCLEOTIDE SEQUENCE [LARGE SCALE GENOMIC DNA]</scope>
    <source>
        <strain evidence="2 3">ET340</strain>
    </source>
</reference>
<dbReference type="EMBL" id="JAUDCL010000014">
    <property type="protein sequence ID" value="MDM8201388.1"/>
    <property type="molecule type" value="Genomic_DNA"/>
</dbReference>
<gene>
    <name evidence="2" type="ORF">QUW08_08810</name>
</gene>
<dbReference type="SUPFAM" id="SSF53955">
    <property type="entry name" value="Lysozyme-like"/>
    <property type="match status" value="1"/>
</dbReference>
<dbReference type="InterPro" id="IPR008258">
    <property type="entry name" value="Transglycosylase_SLT_dom_1"/>
</dbReference>
<proteinExistence type="predicted"/>
<dbReference type="Proteomes" id="UP001529380">
    <property type="component" value="Unassembled WGS sequence"/>
</dbReference>
<evidence type="ECO:0000313" key="2">
    <source>
        <dbReference type="EMBL" id="MDM8201388.1"/>
    </source>
</evidence>
<protein>
    <submittedName>
        <fullName evidence="2">Lytic transglycosylase domain-containing protein</fullName>
    </submittedName>
</protein>
<dbReference type="Gene3D" id="1.10.530.10">
    <property type="match status" value="1"/>
</dbReference>
<reference evidence="2 3" key="3">
    <citation type="submission" date="2023-06" db="EMBL/GenBank/DDBJ databases">
        <authorList>
            <person name="Zeman M."/>
            <person name="Kubasova T."/>
            <person name="Jahodarova E."/>
            <person name="Nykrynova M."/>
            <person name="Rychlik I."/>
        </authorList>
    </citation>
    <scope>NUCLEOTIDE SEQUENCE [LARGE SCALE GENOMIC DNA]</scope>
    <source>
        <strain evidence="2 3">ET340</strain>
    </source>
</reference>
<evidence type="ECO:0000259" key="1">
    <source>
        <dbReference type="Pfam" id="PF01464"/>
    </source>
</evidence>
<dbReference type="PANTHER" id="PTHR37423">
    <property type="entry name" value="SOLUBLE LYTIC MUREIN TRANSGLYCOSYLASE-RELATED"/>
    <property type="match status" value="1"/>
</dbReference>
<dbReference type="CDD" id="cd16896">
    <property type="entry name" value="LT_Slt70-like"/>
    <property type="match status" value="1"/>
</dbReference>
<dbReference type="PANTHER" id="PTHR37423:SF2">
    <property type="entry name" value="MEMBRANE-BOUND LYTIC MUREIN TRANSGLYCOSYLASE C"/>
    <property type="match status" value="1"/>
</dbReference>
<evidence type="ECO:0000313" key="3">
    <source>
        <dbReference type="Proteomes" id="UP001529380"/>
    </source>
</evidence>
<organism evidence="2 3">
    <name type="scientific">Allofournierella massiliensis</name>
    <dbReference type="NCBI Taxonomy" id="1650663"/>
    <lineage>
        <taxon>Bacteria</taxon>
        <taxon>Bacillati</taxon>
        <taxon>Bacillota</taxon>
        <taxon>Clostridia</taxon>
        <taxon>Eubacteriales</taxon>
        <taxon>Oscillospiraceae</taxon>
        <taxon>Allofournierella</taxon>
    </lineage>
</organism>
<accession>A0ABT7UR72</accession>
<dbReference type="Pfam" id="PF01464">
    <property type="entry name" value="SLT"/>
    <property type="match status" value="1"/>
</dbReference>
<dbReference type="InterPro" id="IPR023346">
    <property type="entry name" value="Lysozyme-like_dom_sf"/>
</dbReference>
<sequence length="198" mass="22529">MLKRYGKALLVLMLGLAAAVLLALPLIRAGIHKLDLARYPQKYQELVEQYALENQVDPLVIYSVIRTESGFDPSAESNVGARGLMQITEETFWWIKSKIAPKEELDFEDLYDPETNIRFGSYYFAACLSRYENDLATAAAAYHSGWGTVDGLLEQEAYSADGEILHTFPYEQMKLYVYKITHAFQKYQTLYSSVEIEG</sequence>
<name>A0ABT7UR72_9FIRM</name>
<keyword evidence="3" id="KW-1185">Reference proteome</keyword>
<comment type="caution">
    <text evidence="2">The sequence shown here is derived from an EMBL/GenBank/DDBJ whole genome shotgun (WGS) entry which is preliminary data.</text>
</comment>
<feature type="domain" description="Transglycosylase SLT" evidence="1">
    <location>
        <begin position="46"/>
        <end position="153"/>
    </location>
</feature>
<reference evidence="3" key="1">
    <citation type="submission" date="2023-06" db="EMBL/GenBank/DDBJ databases">
        <title>Identification and characterization of horizontal gene transfer across gut microbiota members of farm animals based on homology search.</title>
        <authorList>
            <person name="Zeman M."/>
            <person name="Kubasova T."/>
            <person name="Jahodarova E."/>
            <person name="Nykrynova M."/>
            <person name="Rychlik I."/>
        </authorList>
    </citation>
    <scope>NUCLEOTIDE SEQUENCE [LARGE SCALE GENOMIC DNA]</scope>
    <source>
        <strain evidence="3">ET340</strain>
    </source>
</reference>